<dbReference type="Pfam" id="PF05050">
    <property type="entry name" value="Methyltransf_21"/>
    <property type="match status" value="1"/>
</dbReference>
<keyword evidence="3" id="KW-1185">Reference proteome</keyword>
<dbReference type="GO" id="GO:0008168">
    <property type="term" value="F:methyltransferase activity"/>
    <property type="evidence" value="ECO:0007669"/>
    <property type="project" value="UniProtKB-KW"/>
</dbReference>
<dbReference type="InterPro" id="IPR029063">
    <property type="entry name" value="SAM-dependent_MTases_sf"/>
</dbReference>
<reference evidence="2 3" key="1">
    <citation type="submission" date="2023-12" db="EMBL/GenBank/DDBJ databases">
        <title>Baltic Sea Cyanobacteria.</title>
        <authorList>
            <person name="Delbaje E."/>
            <person name="Fewer D.P."/>
            <person name="Shishido T.K."/>
        </authorList>
    </citation>
    <scope>NUCLEOTIDE SEQUENCE [LARGE SCALE GENOMIC DNA]</scope>
    <source>
        <strain evidence="2 3">CCNP 1315</strain>
    </source>
</reference>
<comment type="caution">
    <text evidence="2">The sequence shown here is derived from an EMBL/GenBank/DDBJ whole genome shotgun (WGS) entry which is preliminary data.</text>
</comment>
<organism evidence="2 3">
    <name type="scientific">Limnoraphis robusta CCNP1315</name>
    <dbReference type="NCBI Taxonomy" id="3110306"/>
    <lineage>
        <taxon>Bacteria</taxon>
        <taxon>Bacillati</taxon>
        <taxon>Cyanobacteriota</taxon>
        <taxon>Cyanophyceae</taxon>
        <taxon>Oscillatoriophycideae</taxon>
        <taxon>Oscillatoriales</taxon>
        <taxon>Sirenicapillariaceae</taxon>
        <taxon>Limnoraphis</taxon>
    </lineage>
</organism>
<evidence type="ECO:0000259" key="1">
    <source>
        <dbReference type="Pfam" id="PF05050"/>
    </source>
</evidence>
<dbReference type="GO" id="GO:0032259">
    <property type="term" value="P:methylation"/>
    <property type="evidence" value="ECO:0007669"/>
    <property type="project" value="UniProtKB-KW"/>
</dbReference>
<evidence type="ECO:0000313" key="2">
    <source>
        <dbReference type="EMBL" id="MEA5521923.1"/>
    </source>
</evidence>
<protein>
    <submittedName>
        <fullName evidence="2">FkbM family methyltransferase</fullName>
        <ecNumber evidence="2">2.1.1.-</ecNumber>
    </submittedName>
</protein>
<dbReference type="EC" id="2.1.1.-" evidence="2"/>
<dbReference type="EMBL" id="JAYGHT010000141">
    <property type="protein sequence ID" value="MEA5521923.1"/>
    <property type="molecule type" value="Genomic_DNA"/>
</dbReference>
<keyword evidence="2" id="KW-0808">Transferase</keyword>
<dbReference type="SUPFAM" id="SSF53335">
    <property type="entry name" value="S-adenosyl-L-methionine-dependent methyltransferases"/>
    <property type="match status" value="1"/>
</dbReference>
<gene>
    <name evidence="2" type="ORF">VB854_23565</name>
</gene>
<dbReference type="Gene3D" id="3.40.50.150">
    <property type="entry name" value="Vaccinia Virus protein VP39"/>
    <property type="match status" value="1"/>
</dbReference>
<feature type="domain" description="Methyltransferase FkbM" evidence="1">
    <location>
        <begin position="50"/>
        <end position="201"/>
    </location>
</feature>
<keyword evidence="2" id="KW-0489">Methyltransferase</keyword>
<evidence type="ECO:0000313" key="3">
    <source>
        <dbReference type="Proteomes" id="UP001301728"/>
    </source>
</evidence>
<dbReference type="NCBIfam" id="TIGR01444">
    <property type="entry name" value="fkbM_fam"/>
    <property type="match status" value="1"/>
</dbReference>
<dbReference type="InterPro" id="IPR052514">
    <property type="entry name" value="SAM-dependent_MTase"/>
</dbReference>
<dbReference type="PANTHER" id="PTHR34203:SF15">
    <property type="entry name" value="SLL1173 PROTEIN"/>
    <property type="match status" value="1"/>
</dbReference>
<dbReference type="InterPro" id="IPR006342">
    <property type="entry name" value="FkbM_mtfrase"/>
</dbReference>
<dbReference type="RefSeq" id="WP_323221528.1">
    <property type="nucleotide sequence ID" value="NZ_JAYGHT010000141.1"/>
</dbReference>
<sequence length="223" mass="25247">MTIIFWNKIALIKEDTHRTKWIPQTGRLDHDQALLNLVLPHIPLHGTVIDIGANIGDHTIAYLKKVGSEGHVVAFEPHPEVYECLKINVPEAESYPYAISDKEETLNLVLRPNTGESYCTTTNLNESVPIKAVTLDSFKFSSVDLIKIDVEGYELQTLKGARQTLIKCKPRMVIEINDNVFKRTGGNRQDIYTFLEELSYDFKPIQPGTKLSSERIDLLAIQK</sequence>
<dbReference type="Proteomes" id="UP001301728">
    <property type="component" value="Unassembled WGS sequence"/>
</dbReference>
<dbReference type="PANTHER" id="PTHR34203">
    <property type="entry name" value="METHYLTRANSFERASE, FKBM FAMILY PROTEIN"/>
    <property type="match status" value="1"/>
</dbReference>
<proteinExistence type="predicted"/>
<accession>A0ABU5U730</accession>
<name>A0ABU5U730_9CYAN</name>